<gene>
    <name evidence="2" type="ORF">GA0070621_4781</name>
</gene>
<protein>
    <submittedName>
        <fullName evidence="2">Uncharacterized protein</fullName>
    </submittedName>
</protein>
<evidence type="ECO:0000256" key="1">
    <source>
        <dbReference type="SAM" id="MobiDB-lite"/>
    </source>
</evidence>
<dbReference type="Proteomes" id="UP000198765">
    <property type="component" value="Chromosome I"/>
</dbReference>
<sequence length="63" mass="7321">MRNAIRWFRCRTAVPPPPLPRRMKGENLPGWMREPTRVIPTMRPGSPGQLTPAQEWRANGGRW</sequence>
<dbReference type="RefSeq" id="WP_091199805.1">
    <property type="nucleotide sequence ID" value="NZ_LT594324.1"/>
</dbReference>
<evidence type="ECO:0000313" key="2">
    <source>
        <dbReference type="EMBL" id="SBT53399.1"/>
    </source>
</evidence>
<proteinExistence type="predicted"/>
<organism evidence="2 3">
    <name type="scientific">Micromonospora narathiwatensis</name>
    <dbReference type="NCBI Taxonomy" id="299146"/>
    <lineage>
        <taxon>Bacteria</taxon>
        <taxon>Bacillati</taxon>
        <taxon>Actinomycetota</taxon>
        <taxon>Actinomycetes</taxon>
        <taxon>Micromonosporales</taxon>
        <taxon>Micromonosporaceae</taxon>
        <taxon>Micromonospora</taxon>
    </lineage>
</organism>
<dbReference type="EMBL" id="LT594324">
    <property type="protein sequence ID" value="SBT53399.1"/>
    <property type="molecule type" value="Genomic_DNA"/>
</dbReference>
<dbReference type="OrthoDB" id="3392986at2"/>
<name>A0A1A9ABB3_9ACTN</name>
<dbReference type="AlphaFoldDB" id="A0A1A9ABB3"/>
<feature type="region of interest" description="Disordered" evidence="1">
    <location>
        <begin position="38"/>
        <end position="63"/>
    </location>
</feature>
<reference evidence="2 3" key="1">
    <citation type="submission" date="2016-06" db="EMBL/GenBank/DDBJ databases">
        <authorList>
            <person name="Kjaerup R.B."/>
            <person name="Dalgaard T.S."/>
            <person name="Juul-Madsen H.R."/>
        </authorList>
    </citation>
    <scope>NUCLEOTIDE SEQUENCE [LARGE SCALE GENOMIC DNA]</scope>
    <source>
        <strain evidence="2 3">DSM 45248</strain>
    </source>
</reference>
<keyword evidence="3" id="KW-1185">Reference proteome</keyword>
<accession>A0A1A9ABB3</accession>
<evidence type="ECO:0000313" key="3">
    <source>
        <dbReference type="Proteomes" id="UP000198765"/>
    </source>
</evidence>